<gene>
    <name evidence="2" type="ORF">PKB_3509</name>
</gene>
<feature type="transmembrane region" description="Helical" evidence="1">
    <location>
        <begin position="111"/>
        <end position="129"/>
    </location>
</feature>
<evidence type="ECO:0000313" key="2">
    <source>
        <dbReference type="EMBL" id="CDF84852.1"/>
    </source>
</evidence>
<name>A0A024HJZ9_PSEKB</name>
<dbReference type="eggNOG" id="COG5446">
    <property type="taxonomic scope" value="Bacteria"/>
</dbReference>
<dbReference type="InterPro" id="IPR012666">
    <property type="entry name" value="CbtA_put"/>
</dbReference>
<feature type="transmembrane region" description="Helical" evidence="1">
    <location>
        <begin position="149"/>
        <end position="169"/>
    </location>
</feature>
<dbReference type="OrthoDB" id="6851830at2"/>
<dbReference type="EMBL" id="HG322950">
    <property type="protein sequence ID" value="CDF84852.1"/>
    <property type="molecule type" value="Genomic_DNA"/>
</dbReference>
<dbReference type="Pfam" id="PF09490">
    <property type="entry name" value="CbtA"/>
    <property type="match status" value="1"/>
</dbReference>
<keyword evidence="3" id="KW-1185">Reference proteome</keyword>
<dbReference type="KEGG" id="pkc:PKB_3509"/>
<evidence type="ECO:0008006" key="4">
    <source>
        <dbReference type="Google" id="ProtNLM"/>
    </source>
</evidence>
<feature type="transmembrane region" description="Helical" evidence="1">
    <location>
        <begin position="181"/>
        <end position="200"/>
    </location>
</feature>
<organism evidence="2 3">
    <name type="scientific">Pseudomonas knackmussii (strain DSM 6978 / CCUG 54928 / LMG 23759 / B13)</name>
    <dbReference type="NCBI Taxonomy" id="1301098"/>
    <lineage>
        <taxon>Bacteria</taxon>
        <taxon>Pseudomonadati</taxon>
        <taxon>Pseudomonadota</taxon>
        <taxon>Gammaproteobacteria</taxon>
        <taxon>Pseudomonadales</taxon>
        <taxon>Pseudomonadaceae</taxon>
        <taxon>Pseudomonas</taxon>
    </lineage>
</organism>
<feature type="transmembrane region" description="Helical" evidence="1">
    <location>
        <begin position="75"/>
        <end position="99"/>
    </location>
</feature>
<keyword evidence="1" id="KW-1133">Transmembrane helix</keyword>
<keyword evidence="1" id="KW-0472">Membrane</keyword>
<reference evidence="2 3" key="2">
    <citation type="submission" date="2014-05" db="EMBL/GenBank/DDBJ databases">
        <title>Genome sequence of the 3-chlorobenzoate degrading bacterium Pseudomonas knackmussii B13 shows multiple evidence for horizontal gene transfer.</title>
        <authorList>
            <person name="Miyazaki R."/>
            <person name="Bertelli C."/>
            <person name="Falquet L."/>
            <person name="Robinson-Rechavi M."/>
            <person name="Gharib W."/>
            <person name="Roy S."/>
            <person name="Van der Meer J.R."/>
        </authorList>
    </citation>
    <scope>NUCLEOTIDE SEQUENCE [LARGE SCALE GENOMIC DNA]</scope>
    <source>
        <strain evidence="2 3">B13</strain>
    </source>
</reference>
<dbReference type="STRING" id="1301098.PKB_3509"/>
<dbReference type="Proteomes" id="UP000025241">
    <property type="component" value="Chromosome I"/>
</dbReference>
<dbReference type="RefSeq" id="WP_084166668.1">
    <property type="nucleotide sequence ID" value="NZ_HG322950.1"/>
</dbReference>
<dbReference type="HOGENOM" id="CLU_090632_0_0_6"/>
<proteinExistence type="predicted"/>
<accession>A0A024HJZ9</accession>
<sequence length="254" mass="27076">MTGKLLLRGMLVGILAGLLAFGFARVFGEPEVDRAIAFEEMGAAMHEVEETANGVAAHNHDHEEELVSREVQASFGLLTGVVVYSASMGGLFALVFAYALGRVGRIGPRSLGALLALAAFVSLYLVPSLKYPANPPSVGDPESIQRRTALFFLMIAVSVAAAAIAVNFARRLIARHGAWTGALAGVALYLLVCAVAAGLFPAVREVPADFPADLLWQFRLVSLGIQAILWSTLGLVFGWWVERSLVRPGRYALA</sequence>
<evidence type="ECO:0000313" key="3">
    <source>
        <dbReference type="Proteomes" id="UP000025241"/>
    </source>
</evidence>
<keyword evidence="1" id="KW-0812">Transmembrane</keyword>
<dbReference type="AlphaFoldDB" id="A0A024HJZ9"/>
<reference evidence="2 3" key="1">
    <citation type="submission" date="2013-03" db="EMBL/GenBank/DDBJ databases">
        <authorList>
            <person name="Linke B."/>
        </authorList>
    </citation>
    <scope>NUCLEOTIDE SEQUENCE [LARGE SCALE GENOMIC DNA]</scope>
    <source>
        <strain evidence="2 3">B13</strain>
    </source>
</reference>
<feature type="transmembrane region" description="Helical" evidence="1">
    <location>
        <begin position="220"/>
        <end position="241"/>
    </location>
</feature>
<evidence type="ECO:0000256" key="1">
    <source>
        <dbReference type="SAM" id="Phobius"/>
    </source>
</evidence>
<protein>
    <recommendedName>
        <fullName evidence="4">Cobalt transporter subunit CbtA</fullName>
    </recommendedName>
</protein>
<dbReference type="PATRIC" id="fig|1301098.3.peg.3528"/>